<sequence>MNIELRHLRYFVAVAEELHFGRAAARLNISQPPLSQQIQILEQQIGARLFARTNRSVSLTPAGKLFLADSRQILLQVEDAAARAARLHQGETGELRIGFTSSAPFIKAVSDTLSRFRRQYPDVHIQTRESNTREQIAPLSEGALDLGLMRKTQLPDTLEWQVILREPLMAMVHRDHPLANRESVSLAEMVLEPLVFFDPHVGTGLYDDILGLLRRFGTPTITQEVGEAMTIIGLVSAGLGASILPASFKKVQLNEMRWLPISDEDAVSEMWLVWSRHHDQTQAALRFREQLLAAAMVDFFAENTRKNVR</sequence>
<dbReference type="SUPFAM" id="SSF46785">
    <property type="entry name" value="Winged helix' DNA-binding domain"/>
    <property type="match status" value="1"/>
</dbReference>
<keyword evidence="4" id="KW-0804">Transcription</keyword>
<dbReference type="Gene3D" id="1.10.10.10">
    <property type="entry name" value="Winged helix-like DNA-binding domain superfamily/Winged helix DNA-binding domain"/>
    <property type="match status" value="1"/>
</dbReference>
<dbReference type="EMBL" id="SNVX01000010">
    <property type="protein sequence ID" value="TDN56583.1"/>
    <property type="molecule type" value="Genomic_DNA"/>
</dbReference>
<keyword evidence="7" id="KW-1185">Reference proteome</keyword>
<dbReference type="InterPro" id="IPR036388">
    <property type="entry name" value="WH-like_DNA-bd_sf"/>
</dbReference>
<evidence type="ECO:0000256" key="1">
    <source>
        <dbReference type="ARBA" id="ARBA00009437"/>
    </source>
</evidence>
<dbReference type="InterPro" id="IPR000847">
    <property type="entry name" value="LysR_HTH_N"/>
</dbReference>
<comment type="similarity">
    <text evidence="1">Belongs to the LysR transcriptional regulatory family.</text>
</comment>
<dbReference type="PANTHER" id="PTHR30346:SF17">
    <property type="entry name" value="LYSR FAMILY TRANSCRIPTIONAL REGULATOR"/>
    <property type="match status" value="1"/>
</dbReference>
<dbReference type="GO" id="GO:0003677">
    <property type="term" value="F:DNA binding"/>
    <property type="evidence" value="ECO:0007669"/>
    <property type="project" value="UniProtKB-KW"/>
</dbReference>
<dbReference type="GO" id="GO:0032993">
    <property type="term" value="C:protein-DNA complex"/>
    <property type="evidence" value="ECO:0007669"/>
    <property type="project" value="TreeGrafter"/>
</dbReference>
<name>A0A4R6EFK9_SCAGO</name>
<proteinExistence type="inferred from homology"/>
<evidence type="ECO:0000256" key="3">
    <source>
        <dbReference type="ARBA" id="ARBA00023125"/>
    </source>
</evidence>
<dbReference type="PANTHER" id="PTHR30346">
    <property type="entry name" value="TRANSCRIPTIONAL DUAL REGULATOR HCAR-RELATED"/>
    <property type="match status" value="1"/>
</dbReference>
<dbReference type="Proteomes" id="UP000295530">
    <property type="component" value="Unassembled WGS sequence"/>
</dbReference>
<evidence type="ECO:0000259" key="5">
    <source>
        <dbReference type="PROSITE" id="PS50931"/>
    </source>
</evidence>
<evidence type="ECO:0000313" key="7">
    <source>
        <dbReference type="Proteomes" id="UP000295530"/>
    </source>
</evidence>
<dbReference type="OrthoDB" id="5289754at2"/>
<keyword evidence="2" id="KW-0805">Transcription regulation</keyword>
<reference evidence="6 7" key="1">
    <citation type="submission" date="2019-03" db="EMBL/GenBank/DDBJ databases">
        <title>Genomic analyses of the natural microbiome of Caenorhabditis elegans.</title>
        <authorList>
            <person name="Samuel B."/>
        </authorList>
    </citation>
    <scope>NUCLEOTIDE SEQUENCE [LARGE SCALE GENOMIC DNA]</scope>
    <source>
        <strain evidence="6 7">BIGb0156</strain>
    </source>
</reference>
<dbReference type="Gene3D" id="3.40.190.10">
    <property type="entry name" value="Periplasmic binding protein-like II"/>
    <property type="match status" value="2"/>
</dbReference>
<dbReference type="RefSeq" id="WP_133461669.1">
    <property type="nucleotide sequence ID" value="NZ_CACSIW010000017.1"/>
</dbReference>
<feature type="domain" description="HTH lysR-type" evidence="5">
    <location>
        <begin position="3"/>
        <end position="60"/>
    </location>
</feature>
<dbReference type="InterPro" id="IPR005119">
    <property type="entry name" value="LysR_subst-bd"/>
</dbReference>
<dbReference type="FunFam" id="1.10.10.10:FF:000001">
    <property type="entry name" value="LysR family transcriptional regulator"/>
    <property type="match status" value="1"/>
</dbReference>
<organism evidence="6 7">
    <name type="scientific">Scandinavium goeteborgense</name>
    <dbReference type="NCBI Taxonomy" id="1851514"/>
    <lineage>
        <taxon>Bacteria</taxon>
        <taxon>Pseudomonadati</taxon>
        <taxon>Pseudomonadota</taxon>
        <taxon>Gammaproteobacteria</taxon>
        <taxon>Enterobacterales</taxon>
        <taxon>Enterobacteriaceae</taxon>
        <taxon>Scandinavium</taxon>
    </lineage>
</organism>
<dbReference type="Pfam" id="PF00126">
    <property type="entry name" value="HTH_1"/>
    <property type="match status" value="1"/>
</dbReference>
<evidence type="ECO:0000256" key="4">
    <source>
        <dbReference type="ARBA" id="ARBA00023163"/>
    </source>
</evidence>
<dbReference type="PRINTS" id="PR00039">
    <property type="entry name" value="HTHLYSR"/>
</dbReference>
<dbReference type="AlphaFoldDB" id="A0A4R6EFK9"/>
<dbReference type="InterPro" id="IPR036390">
    <property type="entry name" value="WH_DNA-bd_sf"/>
</dbReference>
<accession>A0A4R6EFK9</accession>
<dbReference type="PROSITE" id="PS50931">
    <property type="entry name" value="HTH_LYSR"/>
    <property type="match status" value="1"/>
</dbReference>
<dbReference type="GO" id="GO:0003700">
    <property type="term" value="F:DNA-binding transcription factor activity"/>
    <property type="evidence" value="ECO:0007669"/>
    <property type="project" value="InterPro"/>
</dbReference>
<evidence type="ECO:0000256" key="2">
    <source>
        <dbReference type="ARBA" id="ARBA00023015"/>
    </source>
</evidence>
<keyword evidence="3" id="KW-0238">DNA-binding</keyword>
<comment type="caution">
    <text evidence="6">The sequence shown here is derived from an EMBL/GenBank/DDBJ whole genome shotgun (WGS) entry which is preliminary data.</text>
</comment>
<dbReference type="Pfam" id="PF03466">
    <property type="entry name" value="LysR_substrate"/>
    <property type="match status" value="1"/>
</dbReference>
<dbReference type="SUPFAM" id="SSF53850">
    <property type="entry name" value="Periplasmic binding protein-like II"/>
    <property type="match status" value="1"/>
</dbReference>
<dbReference type="CDD" id="cd08414">
    <property type="entry name" value="PBP2_LTTR_aromatics_like"/>
    <property type="match status" value="1"/>
</dbReference>
<gene>
    <name evidence="6" type="ORF">EC847_11088</name>
</gene>
<evidence type="ECO:0000313" key="6">
    <source>
        <dbReference type="EMBL" id="TDN56583.1"/>
    </source>
</evidence>
<protein>
    <submittedName>
        <fullName evidence="6">LysR family transcriptional regulator</fullName>
    </submittedName>
</protein>